<dbReference type="GO" id="GO:0046872">
    <property type="term" value="F:metal ion binding"/>
    <property type="evidence" value="ECO:0007669"/>
    <property type="project" value="UniProtKB-KW"/>
</dbReference>
<dbReference type="InterPro" id="IPR029065">
    <property type="entry name" value="Enolase_C-like"/>
</dbReference>
<dbReference type="SMART" id="SM00922">
    <property type="entry name" value="MR_MLE"/>
    <property type="match status" value="1"/>
</dbReference>
<dbReference type="SFLD" id="SFLDF00009">
    <property type="entry name" value="o-succinylbenzoate_synthase"/>
    <property type="match status" value="1"/>
</dbReference>
<gene>
    <name evidence="3" type="ORF">BC781_103587</name>
</gene>
<evidence type="ECO:0000256" key="1">
    <source>
        <dbReference type="ARBA" id="ARBA00022723"/>
    </source>
</evidence>
<dbReference type="CDD" id="cd03320">
    <property type="entry name" value="OSBS"/>
    <property type="match status" value="1"/>
</dbReference>
<name>A0A315Z9T1_SEDFL</name>
<reference evidence="3 4" key="1">
    <citation type="submission" date="2018-03" db="EMBL/GenBank/DDBJ databases">
        <title>Genomic Encyclopedia of Archaeal and Bacterial Type Strains, Phase II (KMG-II): from individual species to whole genera.</title>
        <authorList>
            <person name="Goeker M."/>
        </authorList>
    </citation>
    <scope>NUCLEOTIDE SEQUENCE [LARGE SCALE GENOMIC DNA]</scope>
    <source>
        <strain evidence="3 4">DSM 28229</strain>
    </source>
</reference>
<dbReference type="AlphaFoldDB" id="A0A315Z9T1"/>
<evidence type="ECO:0000313" key="4">
    <source>
        <dbReference type="Proteomes" id="UP000245535"/>
    </source>
</evidence>
<dbReference type="Gene3D" id="3.30.390.10">
    <property type="entry name" value="Enolase-like, N-terminal domain"/>
    <property type="match status" value="1"/>
</dbReference>
<dbReference type="SUPFAM" id="SSF51604">
    <property type="entry name" value="Enolase C-terminal domain-like"/>
    <property type="match status" value="1"/>
</dbReference>
<dbReference type="Pfam" id="PF13378">
    <property type="entry name" value="MR_MLE_C"/>
    <property type="match status" value="1"/>
</dbReference>
<dbReference type="GO" id="GO:0016854">
    <property type="term" value="F:racemase and epimerase activity"/>
    <property type="evidence" value="ECO:0007669"/>
    <property type="project" value="UniProtKB-ARBA"/>
</dbReference>
<dbReference type="OrthoDB" id="9766759at2"/>
<dbReference type="PROSITE" id="PS00909">
    <property type="entry name" value="MR_MLE_2"/>
    <property type="match status" value="1"/>
</dbReference>
<evidence type="ECO:0000259" key="2">
    <source>
        <dbReference type="SMART" id="SM00922"/>
    </source>
</evidence>
<feature type="domain" description="Mandelate racemase/muconate lactonizing enzyme C-terminal" evidence="2">
    <location>
        <begin position="135"/>
        <end position="233"/>
    </location>
</feature>
<dbReference type="PANTHER" id="PTHR48073">
    <property type="entry name" value="O-SUCCINYLBENZOATE SYNTHASE-RELATED"/>
    <property type="match status" value="1"/>
</dbReference>
<dbReference type="SUPFAM" id="SSF54826">
    <property type="entry name" value="Enolase N-terminal domain-like"/>
    <property type="match status" value="1"/>
</dbReference>
<dbReference type="InterPro" id="IPR036849">
    <property type="entry name" value="Enolase-like_C_sf"/>
</dbReference>
<organism evidence="3 4">
    <name type="scientific">Sediminitomix flava</name>
    <dbReference type="NCBI Taxonomy" id="379075"/>
    <lineage>
        <taxon>Bacteria</taxon>
        <taxon>Pseudomonadati</taxon>
        <taxon>Bacteroidota</taxon>
        <taxon>Cytophagia</taxon>
        <taxon>Cytophagales</taxon>
        <taxon>Flammeovirgaceae</taxon>
        <taxon>Sediminitomix</taxon>
    </lineage>
</organism>
<dbReference type="EMBL" id="QGDO01000003">
    <property type="protein sequence ID" value="PWJ42335.1"/>
    <property type="molecule type" value="Genomic_DNA"/>
</dbReference>
<dbReference type="GO" id="GO:0009063">
    <property type="term" value="P:amino acid catabolic process"/>
    <property type="evidence" value="ECO:0007669"/>
    <property type="project" value="InterPro"/>
</dbReference>
<dbReference type="InterPro" id="IPR013342">
    <property type="entry name" value="Mandelate_racemase_C"/>
</dbReference>
<dbReference type="SFLD" id="SFLDG00180">
    <property type="entry name" value="muconate_cycloisomerase"/>
    <property type="match status" value="1"/>
</dbReference>
<dbReference type="SFLD" id="SFLDS00001">
    <property type="entry name" value="Enolase"/>
    <property type="match status" value="1"/>
</dbReference>
<comment type="caution">
    <text evidence="3">The sequence shown here is derived from an EMBL/GenBank/DDBJ whole genome shotgun (WGS) entry which is preliminary data.</text>
</comment>
<accession>A0A315Z9T1</accession>
<dbReference type="PANTHER" id="PTHR48073:SF2">
    <property type="entry name" value="O-SUCCINYLBENZOATE SYNTHASE"/>
    <property type="match status" value="1"/>
</dbReference>
<proteinExistence type="predicted"/>
<keyword evidence="1" id="KW-0479">Metal-binding</keyword>
<evidence type="ECO:0000313" key="3">
    <source>
        <dbReference type="EMBL" id="PWJ42335.1"/>
    </source>
</evidence>
<sequence>MFKTRYKKHILDFRFTARTSRGAMQQKETFFIQIKDEQSGKVGFGECSTLKGLSIDAIPDYENHLIQILSLVEKCETSDEVLEIDELVDFPSIKFGLEIALADLESDAQYQVFDTPFSNGQTGIPINGLIWMGDKDFMFEQIKAKLDSGFDCIKIKVGGIDFEEECSLMAYIRQHFSEDQITIRVDANGAFTPDNALEKLKRLSDYKLHSIEQPIKAGQIEQMSKLCELTPLDIALDEELIGVKELEAKELLLNQIKPQYIILKPSLVGGFISSEEWILLSEKREIGWWMTSALEANVGLNAIAQFTSKYNTKIPQGLGTGQLYHNNIGSPLEIKQGKLFYNKSLPWNPIF</sequence>
<dbReference type="Proteomes" id="UP000245535">
    <property type="component" value="Unassembled WGS sequence"/>
</dbReference>
<dbReference type="Gene3D" id="3.20.20.120">
    <property type="entry name" value="Enolase-like C-terminal domain"/>
    <property type="match status" value="1"/>
</dbReference>
<dbReference type="InterPro" id="IPR018110">
    <property type="entry name" value="Mandel_Rmase/mucon_lact_enz_CS"/>
</dbReference>
<dbReference type="RefSeq" id="WP_109619197.1">
    <property type="nucleotide sequence ID" value="NZ_QGDO01000003.1"/>
</dbReference>
<protein>
    <submittedName>
        <fullName evidence="3">O-succinylbenzoate synthase</fullName>
    </submittedName>
</protein>
<keyword evidence="4" id="KW-1185">Reference proteome</keyword>
<dbReference type="InterPro" id="IPR029017">
    <property type="entry name" value="Enolase-like_N"/>
</dbReference>